<accession>A0AAD5LM99</accession>
<evidence type="ECO:0000259" key="3">
    <source>
        <dbReference type="PROSITE" id="PS51253"/>
    </source>
</evidence>
<name>A0AAD5LM99_PYTIN</name>
<evidence type="ECO:0000256" key="1">
    <source>
        <dbReference type="ARBA" id="ARBA00023125"/>
    </source>
</evidence>
<feature type="compositionally biased region" description="Polar residues" evidence="2">
    <location>
        <begin position="240"/>
        <end position="251"/>
    </location>
</feature>
<feature type="region of interest" description="Disordered" evidence="2">
    <location>
        <begin position="167"/>
        <end position="251"/>
    </location>
</feature>
<dbReference type="GO" id="GO:0003677">
    <property type="term" value="F:DNA binding"/>
    <property type="evidence" value="ECO:0007669"/>
    <property type="project" value="UniProtKB-KW"/>
</dbReference>
<dbReference type="Pfam" id="PF03221">
    <property type="entry name" value="HTH_Tnp_Tc5"/>
    <property type="match status" value="1"/>
</dbReference>
<dbReference type="EMBL" id="JAKCXM010000080">
    <property type="protein sequence ID" value="KAJ0403507.1"/>
    <property type="molecule type" value="Genomic_DNA"/>
</dbReference>
<comment type="caution">
    <text evidence="4">The sequence shown here is derived from an EMBL/GenBank/DDBJ whole genome shotgun (WGS) entry which is preliminary data.</text>
</comment>
<protein>
    <recommendedName>
        <fullName evidence="3">HTH CENPB-type domain-containing protein</fullName>
    </recommendedName>
</protein>
<evidence type="ECO:0000313" key="4">
    <source>
        <dbReference type="EMBL" id="KAJ0403507.1"/>
    </source>
</evidence>
<dbReference type="PROSITE" id="PS51253">
    <property type="entry name" value="HTH_CENPB"/>
    <property type="match status" value="1"/>
</dbReference>
<sequence length="251" mass="28426">MGDSAAQSPAAALPKLRHNFSVGMKQQAIAWMMGPGHGSPRCAEKHFQSLNWDVCTATLQKWWKNRAKILSCVDREPKWALLSTEQERILADVIRRRAMKVRVSSKWIVRAVRQMFPDKAHRKFSASKTWLVGFTKRHGLVLVGSNAVMPKEVKLKIMVRARRSRRNHAKDLQREGLGEDENAVAEAEDSAINAGGDGERDKESRNGDNDYADDDDYLDEDEEEEEEEDDDDSDEDWVATSRQSRTSTIAA</sequence>
<dbReference type="Gene3D" id="1.10.10.60">
    <property type="entry name" value="Homeodomain-like"/>
    <property type="match status" value="1"/>
</dbReference>
<dbReference type="Proteomes" id="UP001209570">
    <property type="component" value="Unassembled WGS sequence"/>
</dbReference>
<dbReference type="AlphaFoldDB" id="A0AAD5LM99"/>
<feature type="compositionally biased region" description="Basic and acidic residues" evidence="2">
    <location>
        <begin position="197"/>
        <end position="208"/>
    </location>
</feature>
<feature type="compositionally biased region" description="Acidic residues" evidence="2">
    <location>
        <begin position="210"/>
        <end position="237"/>
    </location>
</feature>
<evidence type="ECO:0000256" key="2">
    <source>
        <dbReference type="SAM" id="MobiDB-lite"/>
    </source>
</evidence>
<proteinExistence type="predicted"/>
<feature type="compositionally biased region" description="Acidic residues" evidence="2">
    <location>
        <begin position="178"/>
        <end position="189"/>
    </location>
</feature>
<gene>
    <name evidence="4" type="ORF">P43SY_010050</name>
</gene>
<dbReference type="InterPro" id="IPR006600">
    <property type="entry name" value="HTH_CenpB_DNA-bd_dom"/>
</dbReference>
<organism evidence="4 5">
    <name type="scientific">Pythium insidiosum</name>
    <name type="common">Pythiosis disease agent</name>
    <dbReference type="NCBI Taxonomy" id="114742"/>
    <lineage>
        <taxon>Eukaryota</taxon>
        <taxon>Sar</taxon>
        <taxon>Stramenopiles</taxon>
        <taxon>Oomycota</taxon>
        <taxon>Peronosporomycetes</taxon>
        <taxon>Pythiales</taxon>
        <taxon>Pythiaceae</taxon>
        <taxon>Pythium</taxon>
    </lineage>
</organism>
<feature type="domain" description="HTH CENPB-type" evidence="3">
    <location>
        <begin position="74"/>
        <end position="144"/>
    </location>
</feature>
<keyword evidence="1" id="KW-0238">DNA-binding</keyword>
<dbReference type="SMART" id="SM00674">
    <property type="entry name" value="CENPB"/>
    <property type="match status" value="1"/>
</dbReference>
<keyword evidence="5" id="KW-1185">Reference proteome</keyword>
<reference evidence="4" key="1">
    <citation type="submission" date="2021-12" db="EMBL/GenBank/DDBJ databases">
        <title>Prjna785345.</title>
        <authorList>
            <person name="Rujirawat T."/>
            <person name="Krajaejun T."/>
        </authorList>
    </citation>
    <scope>NUCLEOTIDE SEQUENCE</scope>
    <source>
        <strain evidence="4">Pi057C3</strain>
    </source>
</reference>
<evidence type="ECO:0000313" key="5">
    <source>
        <dbReference type="Proteomes" id="UP001209570"/>
    </source>
</evidence>